<keyword evidence="8" id="KW-1185">Reference proteome</keyword>
<evidence type="ECO:0000256" key="3">
    <source>
        <dbReference type="ARBA" id="ARBA00022723"/>
    </source>
</evidence>
<dbReference type="PANTHER" id="PTHR38344:SF1">
    <property type="entry name" value="INORGANIC CARBON TRANSPORTER SUBUNIT DABA-RELATED"/>
    <property type="match status" value="1"/>
</dbReference>
<organism evidence="7 8">
    <name type="scientific">Mucilaginibacter terrenus</name>
    <dbReference type="NCBI Taxonomy" id="2482727"/>
    <lineage>
        <taxon>Bacteria</taxon>
        <taxon>Pseudomonadati</taxon>
        <taxon>Bacteroidota</taxon>
        <taxon>Sphingobacteriia</taxon>
        <taxon>Sphingobacteriales</taxon>
        <taxon>Sphingobacteriaceae</taxon>
        <taxon>Mucilaginibacter</taxon>
    </lineage>
</organism>
<dbReference type="GO" id="GO:0005886">
    <property type="term" value="C:plasma membrane"/>
    <property type="evidence" value="ECO:0007669"/>
    <property type="project" value="UniProtKB-SubCell"/>
</dbReference>
<comment type="subcellular location">
    <subcellularLocation>
        <location evidence="6">Cell membrane</location>
        <topology evidence="6">Peripheral membrane protein</topology>
    </subcellularLocation>
</comment>
<comment type="function">
    <text evidence="6">Part of an energy-coupled inorganic carbon pump.</text>
</comment>
<keyword evidence="3 6" id="KW-0479">Metal-binding</keyword>
<comment type="caution">
    <text evidence="7">The sequence shown here is derived from an EMBL/GenBank/DDBJ whole genome shotgun (WGS) entry which is preliminary data.</text>
</comment>
<reference evidence="7 8" key="1">
    <citation type="submission" date="2018-08" db="EMBL/GenBank/DDBJ databases">
        <title>Mucilaginibacter terrae sp. nov., isolated from manganese diggings.</title>
        <authorList>
            <person name="Huang Y."/>
            <person name="Zhou Z."/>
        </authorList>
    </citation>
    <scope>NUCLEOTIDE SEQUENCE [LARGE SCALE GENOMIC DNA]</scope>
    <source>
        <strain evidence="7 8">ZH6</strain>
    </source>
</reference>
<evidence type="ECO:0000256" key="5">
    <source>
        <dbReference type="ARBA" id="ARBA00023136"/>
    </source>
</evidence>
<evidence type="ECO:0000313" key="8">
    <source>
        <dbReference type="Proteomes" id="UP000260823"/>
    </source>
</evidence>
<feature type="binding site" evidence="6">
    <location>
        <position position="344"/>
    </location>
    <ligand>
        <name>Zn(2+)</name>
        <dbReference type="ChEBI" id="CHEBI:29105"/>
    </ligand>
</feature>
<evidence type="ECO:0000256" key="4">
    <source>
        <dbReference type="ARBA" id="ARBA00022833"/>
    </source>
</evidence>
<proteinExistence type="inferred from homology"/>
<protein>
    <recommendedName>
        <fullName evidence="6">Probable inorganic carbon transporter subunit DabA</fullName>
    </recommendedName>
</protein>
<keyword evidence="1 6" id="KW-0813">Transport</keyword>
<evidence type="ECO:0000313" key="7">
    <source>
        <dbReference type="EMBL" id="RFZ86085.1"/>
    </source>
</evidence>
<evidence type="ECO:0000256" key="1">
    <source>
        <dbReference type="ARBA" id="ARBA00022448"/>
    </source>
</evidence>
<accession>A0A3E2NYI3</accession>
<dbReference type="AlphaFoldDB" id="A0A3E2NYI3"/>
<evidence type="ECO:0000256" key="2">
    <source>
        <dbReference type="ARBA" id="ARBA00022475"/>
    </source>
</evidence>
<feature type="binding site" evidence="6">
    <location>
        <position position="346"/>
    </location>
    <ligand>
        <name>Zn(2+)</name>
        <dbReference type="ChEBI" id="CHEBI:29105"/>
    </ligand>
</feature>
<dbReference type="OrthoDB" id="9805101at2"/>
<dbReference type="Proteomes" id="UP000260823">
    <property type="component" value="Unassembled WGS sequence"/>
</dbReference>
<comment type="subunit">
    <text evidence="6">Forms a complex with DabB.</text>
</comment>
<keyword evidence="5 6" id="KW-0472">Membrane</keyword>
<keyword evidence="2 6" id="KW-1003">Cell membrane</keyword>
<keyword evidence="4 6" id="KW-0862">Zinc</keyword>
<dbReference type="EMBL" id="QWDE01000001">
    <property type="protein sequence ID" value="RFZ86085.1"/>
    <property type="molecule type" value="Genomic_DNA"/>
</dbReference>
<sequence>MEDNVAELQKHTSTALFNALNVVCKKIAPAWSLQHFVAVNPYMGLTELKFTDAAKDLAVAAGIQMTLPVSFYLKKLEEQQITINDVAIVLSKKYPNEKSDVNVFLNKLRDFDDTEKQSDIILTVADTACKATGKDWGRFVTTRVAAWAATYFDQGQAIWATTNPDESIYTSWKKEAAWDFNPEIMGLAGFRAFVKSLPDNPLQAAQFALGSLGIPEEGLSIYLHRLLLRVGGWAAYIARVDFDNKLYGNGDEKLVELLAILICWEACLLNTIKDTEIQLQWRDVCANLALAPIKGELDSSLTRKLILQEAFDLAMQNKLIARLQSSQQAARPYAIAPKAHAIFCIDVRSEVFRRNMELVDNAIETLGFAGFFAFPIKYIPLGQQEGQAQCPVLLKTGPVIAEEIPENKLHKQAVTKRILTHQVNQLWKSFKSGAVSCFSFVSPMGLFYLPKLFTDSFGITRPVPHPDSTGLTAANSAKTRVSLSYARHGKDTLGIPLDQQVEMAKNALTAMSLTSNFAPFVLIVGHGSTSVNNPHATGLDCGACGGHTGEANAKVAAEILNDELVRKQLNKSGIYIPENTMFMACLHDTTTDKVTVYNEYILPADRVAEWKDVKISLELAGKASRAERLLRMAVDPNQDADDAIMARSKDWSQIRPEWGLAGCSAFVVAPRSRTKGINLGGKSFLHSYEWEKDHDFKVLELIMTAPMVVTSWINLQYYASTTDNKTFGSGNKALHNITAGVGVVEGSSGDLRIGLPWQSVHDGAQYQHEPLRLSVVIEAPLKAMNDVLKKHASVRNLCDNNWIYLLAMDTEGKVSHRYTGNYTWEIVNQPEAC</sequence>
<dbReference type="PANTHER" id="PTHR38344">
    <property type="entry name" value="UPF0753 PROTEIN AQ_863"/>
    <property type="match status" value="1"/>
</dbReference>
<dbReference type="Pfam" id="PF10070">
    <property type="entry name" value="DabA"/>
    <property type="match status" value="1"/>
</dbReference>
<gene>
    <name evidence="6" type="primary">dabA</name>
    <name evidence="7" type="ORF">DYU05_06835</name>
</gene>
<name>A0A3E2NYI3_9SPHI</name>
<evidence type="ECO:0000256" key="6">
    <source>
        <dbReference type="HAMAP-Rule" id="MF_01871"/>
    </source>
</evidence>
<dbReference type="InterPro" id="IPR018752">
    <property type="entry name" value="DabA"/>
</dbReference>
<dbReference type="GO" id="GO:0008270">
    <property type="term" value="F:zinc ion binding"/>
    <property type="evidence" value="ECO:0007669"/>
    <property type="project" value="UniProtKB-UniRule"/>
</dbReference>
<feature type="binding site" evidence="6">
    <location>
        <position position="526"/>
    </location>
    <ligand>
        <name>Zn(2+)</name>
        <dbReference type="ChEBI" id="CHEBI:29105"/>
    </ligand>
</feature>
<comment type="cofactor">
    <cofactor evidence="6">
        <name>Zn(2+)</name>
        <dbReference type="ChEBI" id="CHEBI:29105"/>
    </cofactor>
</comment>
<comment type="similarity">
    <text evidence="6">Belongs to the inorganic carbon transporter (TC 9.A.2) DabA family.</text>
</comment>
<feature type="binding site" evidence="6">
    <location>
        <position position="541"/>
    </location>
    <ligand>
        <name>Zn(2+)</name>
        <dbReference type="ChEBI" id="CHEBI:29105"/>
    </ligand>
</feature>
<dbReference type="HAMAP" id="MF_01871">
    <property type="entry name" value="DabA"/>
    <property type="match status" value="1"/>
</dbReference>